<dbReference type="PANTHER" id="PTHR30349:SF64">
    <property type="entry name" value="PROPHAGE INTEGRASE INTD-RELATED"/>
    <property type="match status" value="1"/>
</dbReference>
<dbReference type="GO" id="GO:0006310">
    <property type="term" value="P:DNA recombination"/>
    <property type="evidence" value="ECO:0007669"/>
    <property type="project" value="UniProtKB-KW"/>
</dbReference>
<dbReference type="Gene3D" id="1.10.443.10">
    <property type="entry name" value="Intergrase catalytic core"/>
    <property type="match status" value="1"/>
</dbReference>
<dbReference type="InterPro" id="IPR011946">
    <property type="entry name" value="Integrase_integron-type"/>
</dbReference>
<dbReference type="PROSITE" id="PS51898">
    <property type="entry name" value="TYR_RECOMBINASE"/>
    <property type="match status" value="1"/>
</dbReference>
<evidence type="ECO:0000256" key="4">
    <source>
        <dbReference type="ARBA" id="ARBA00023172"/>
    </source>
</evidence>
<gene>
    <name evidence="6" type="ORF">V757_01800</name>
</gene>
<dbReference type="Pfam" id="PF00589">
    <property type="entry name" value="Phage_integrase"/>
    <property type="match status" value="1"/>
</dbReference>
<dbReference type="PATRIC" id="fig|1414851.3.peg.385"/>
<dbReference type="InterPro" id="IPR004107">
    <property type="entry name" value="Integrase_SAM-like_N"/>
</dbReference>
<evidence type="ECO:0000259" key="5">
    <source>
        <dbReference type="PROSITE" id="PS51898"/>
    </source>
</evidence>
<dbReference type="GO" id="GO:0003677">
    <property type="term" value="F:DNA binding"/>
    <property type="evidence" value="ECO:0007669"/>
    <property type="project" value="UniProtKB-KW"/>
</dbReference>
<accession>V8GA69</accession>
<comment type="similarity">
    <text evidence="1">Belongs to the 'phage' integrase family.</text>
</comment>
<dbReference type="NCBIfam" id="TIGR02249">
    <property type="entry name" value="integrase_gron"/>
    <property type="match status" value="1"/>
</dbReference>
<organism evidence="6 7">
    <name type="scientific">Pelistega indica</name>
    <dbReference type="NCBI Taxonomy" id="1414851"/>
    <lineage>
        <taxon>Bacteria</taxon>
        <taxon>Pseudomonadati</taxon>
        <taxon>Pseudomonadota</taxon>
        <taxon>Betaproteobacteria</taxon>
        <taxon>Burkholderiales</taxon>
        <taxon>Alcaligenaceae</taxon>
        <taxon>Pelistega</taxon>
    </lineage>
</organism>
<evidence type="ECO:0000256" key="1">
    <source>
        <dbReference type="ARBA" id="ARBA00008857"/>
    </source>
</evidence>
<dbReference type="EMBL" id="AYSV01000013">
    <property type="protein sequence ID" value="ETD72848.1"/>
    <property type="molecule type" value="Genomic_DNA"/>
</dbReference>
<evidence type="ECO:0000256" key="3">
    <source>
        <dbReference type="ARBA" id="ARBA00023125"/>
    </source>
</evidence>
<name>V8GA69_9BURK</name>
<reference evidence="6 7" key="1">
    <citation type="submission" date="2013-11" db="EMBL/GenBank/DDBJ databases">
        <title>Genomic analysis of Pelistega sp. HM-7.</title>
        <authorList>
            <person name="Kumbhare S.V."/>
            <person name="Shetty S.A."/>
            <person name="Sharma O."/>
            <person name="Dhotre D.P."/>
        </authorList>
    </citation>
    <scope>NUCLEOTIDE SEQUENCE [LARGE SCALE GENOMIC DNA]</scope>
    <source>
        <strain evidence="6 7">HM-7</strain>
    </source>
</reference>
<evidence type="ECO:0000313" key="7">
    <source>
        <dbReference type="Proteomes" id="UP000018766"/>
    </source>
</evidence>
<dbReference type="Proteomes" id="UP000018766">
    <property type="component" value="Unassembled WGS sequence"/>
</dbReference>
<comment type="caution">
    <text evidence="6">The sequence shown here is derived from an EMBL/GenBank/DDBJ whole genome shotgun (WGS) entry which is preliminary data.</text>
</comment>
<proteinExistence type="inferred from homology"/>
<keyword evidence="2" id="KW-0229">DNA integration</keyword>
<keyword evidence="7" id="KW-1185">Reference proteome</keyword>
<dbReference type="SUPFAM" id="SSF56349">
    <property type="entry name" value="DNA breaking-rejoining enzymes"/>
    <property type="match status" value="1"/>
</dbReference>
<dbReference type="Pfam" id="PF13495">
    <property type="entry name" value="Phage_int_SAM_4"/>
    <property type="match status" value="1"/>
</dbReference>
<feature type="domain" description="Tyr recombinase" evidence="5">
    <location>
        <begin position="123"/>
        <end position="334"/>
    </location>
</feature>
<evidence type="ECO:0000313" key="6">
    <source>
        <dbReference type="EMBL" id="ETD72848.1"/>
    </source>
</evidence>
<dbReference type="InterPro" id="IPR010998">
    <property type="entry name" value="Integrase_recombinase_N"/>
</dbReference>
<dbReference type="InterPro" id="IPR050090">
    <property type="entry name" value="Tyrosine_recombinase_XerCD"/>
</dbReference>
<dbReference type="PANTHER" id="PTHR30349">
    <property type="entry name" value="PHAGE INTEGRASE-RELATED"/>
    <property type="match status" value="1"/>
</dbReference>
<protein>
    <submittedName>
        <fullName evidence="6">Integrase</fullName>
    </submittedName>
</protein>
<sequence>MTRLVFTSKILFIHTAKGNCYAPDIQATRSAACNHSYKHYSLRTEKTYWYWIRYFIRFHRLRHPRDMAEAEVAQLLTWLATHKNVAAATQNQALNALVFLYKHVLQQPLQHIDGIARAKKPRKLPVVLFHEEAISVIAQLPPPHRLIASLMYGAGLRVSEACRLRIKDVDFNLHRLVIRSSKGGKDRTTLLPQTLFTELEELIAQRTHQHASQSGMPAPVTLLYALARKYPNAGCALAWQWLFPSESLCQDDDGRWVRHHLHISAVQKAVKKSIAAAGIHKAASCHSFRHTFATQLLRQGTDIRTVQELLGHTDLNTTKIYTHVLGQDFAGVRSPLG</sequence>
<dbReference type="InterPro" id="IPR011010">
    <property type="entry name" value="DNA_brk_join_enz"/>
</dbReference>
<keyword evidence="4" id="KW-0233">DNA recombination</keyword>
<dbReference type="GO" id="GO:0015074">
    <property type="term" value="P:DNA integration"/>
    <property type="evidence" value="ECO:0007669"/>
    <property type="project" value="UniProtKB-KW"/>
</dbReference>
<dbReference type="AlphaFoldDB" id="V8GA69"/>
<keyword evidence="3" id="KW-0238">DNA-binding</keyword>
<dbReference type="InterPro" id="IPR002104">
    <property type="entry name" value="Integrase_catalytic"/>
</dbReference>
<dbReference type="Gene3D" id="1.10.150.130">
    <property type="match status" value="1"/>
</dbReference>
<dbReference type="InterPro" id="IPR013762">
    <property type="entry name" value="Integrase-like_cat_sf"/>
</dbReference>
<evidence type="ECO:0000256" key="2">
    <source>
        <dbReference type="ARBA" id="ARBA00022908"/>
    </source>
</evidence>